<dbReference type="Proteomes" id="UP000277577">
    <property type="component" value="Chromosome"/>
</dbReference>
<dbReference type="PANTHER" id="PTHR24189">
    <property type="entry name" value="MYOTROPHIN"/>
    <property type="match status" value="1"/>
</dbReference>
<evidence type="ECO:0000256" key="1">
    <source>
        <dbReference type="ARBA" id="ARBA00022737"/>
    </source>
</evidence>
<name>A0A0W0S5D5_9GAMM</name>
<evidence type="ECO:0000313" key="7">
    <source>
        <dbReference type="Proteomes" id="UP000277577"/>
    </source>
</evidence>
<feature type="repeat" description="ANK" evidence="3">
    <location>
        <begin position="68"/>
        <end position="101"/>
    </location>
</feature>
<sequence length="383" mass="43818">MRYYFNNSRNYIDTREKLSAEQLDQLREIMSFFPYKDKENWPEKFMSFQPEKYSSKLVYLAANAFDHHGYTMLGLACEYGKDIGVVQKLIDLGAHLDAPDHHMKKTPLHRAIDNQLSASNRDSLPAAAVVQCLLQNRVNTQNTSFQKPILFARAQHFEAAEKLIGEHIQYCREYEKFRRLLLSGNTHGLKKMVQGSVTLPFSITKFKGWSLIFNAIQGSYTHQNTLSNLELLKKHHVDFNSTFYLKTYLGVPVYCSVNPIAYLLLRGGDSRLIDALIKHGADPDHPSVAVIKKIIELNPQHKNFDYPVKNNKNPYDVNSRKMLALFESKMMNHDQESSHTKKSDANLSRKLGFFERSADLTEDISPDEMLASAFGLGSFTAKK</sequence>
<dbReference type="SMART" id="SM00248">
    <property type="entry name" value="ANK"/>
    <property type="match status" value="3"/>
</dbReference>
<evidence type="ECO:0000313" key="4">
    <source>
        <dbReference type="EMBL" id="KTC78780.1"/>
    </source>
</evidence>
<reference evidence="5 7" key="2">
    <citation type="submission" date="2018-12" db="EMBL/GenBank/DDBJ databases">
        <authorList>
            <consortium name="Pathogen Informatics"/>
        </authorList>
    </citation>
    <scope>NUCLEOTIDE SEQUENCE [LARGE SCALE GENOMIC DNA]</scope>
    <source>
        <strain evidence="5 7">NCTC11976</strain>
    </source>
</reference>
<evidence type="ECO:0000313" key="5">
    <source>
        <dbReference type="EMBL" id="VEB35581.1"/>
    </source>
</evidence>
<dbReference type="Proteomes" id="UP000054921">
    <property type="component" value="Unassembled WGS sequence"/>
</dbReference>
<gene>
    <name evidence="4" type="ORF">Lche_0800</name>
    <name evidence="5" type="ORF">NCTC11976_01431</name>
</gene>
<dbReference type="RefSeq" id="WP_237761227.1">
    <property type="nucleotide sequence ID" value="NZ_CAAAIT010000004.1"/>
</dbReference>
<dbReference type="InterPro" id="IPR050745">
    <property type="entry name" value="Multifunctional_regulatory"/>
</dbReference>
<evidence type="ECO:0000256" key="3">
    <source>
        <dbReference type="PROSITE-ProRule" id="PRU00023"/>
    </source>
</evidence>
<dbReference type="EMBL" id="LR134173">
    <property type="protein sequence ID" value="VEB35581.1"/>
    <property type="molecule type" value="Genomic_DNA"/>
</dbReference>
<evidence type="ECO:0000313" key="6">
    <source>
        <dbReference type="Proteomes" id="UP000054921"/>
    </source>
</evidence>
<evidence type="ECO:0000256" key="2">
    <source>
        <dbReference type="ARBA" id="ARBA00023043"/>
    </source>
</evidence>
<dbReference type="PROSITE" id="PS50088">
    <property type="entry name" value="ANK_REPEAT"/>
    <property type="match status" value="1"/>
</dbReference>
<protein>
    <submittedName>
        <fullName evidence="4 5">Ankyrin repeat</fullName>
    </submittedName>
</protein>
<dbReference type="PATRIC" id="fig|28084.5.peg.861"/>
<accession>A0A0W0S5D5</accession>
<keyword evidence="1" id="KW-0677">Repeat</keyword>
<keyword evidence="2 3" id="KW-0040">ANK repeat</keyword>
<keyword evidence="7" id="KW-1185">Reference proteome</keyword>
<dbReference type="Gene3D" id="1.25.40.20">
    <property type="entry name" value="Ankyrin repeat-containing domain"/>
    <property type="match status" value="1"/>
</dbReference>
<proteinExistence type="predicted"/>
<dbReference type="InterPro" id="IPR002110">
    <property type="entry name" value="Ankyrin_rpt"/>
</dbReference>
<dbReference type="STRING" id="28084.Lche_0800"/>
<dbReference type="InterPro" id="IPR036770">
    <property type="entry name" value="Ankyrin_rpt-contain_sf"/>
</dbReference>
<dbReference type="PANTHER" id="PTHR24189:SF50">
    <property type="entry name" value="ANKYRIN REPEAT AND SOCS BOX PROTEIN 2"/>
    <property type="match status" value="1"/>
</dbReference>
<reference evidence="4 6" key="1">
    <citation type="submission" date="2015-11" db="EMBL/GenBank/DDBJ databases">
        <title>Genomic analysis of 38 Legionella species identifies large and diverse effector repertoires.</title>
        <authorList>
            <person name="Burstein D."/>
            <person name="Amaro F."/>
            <person name="Zusman T."/>
            <person name="Lifshitz Z."/>
            <person name="Cohen O."/>
            <person name="Gilbert J.A."/>
            <person name="Pupko T."/>
            <person name="Shuman H.A."/>
            <person name="Segal G."/>
        </authorList>
    </citation>
    <scope>NUCLEOTIDE SEQUENCE [LARGE SCALE GENOMIC DNA]</scope>
    <source>
        <strain evidence="4 6">ORW</strain>
    </source>
</reference>
<dbReference type="AlphaFoldDB" id="A0A0W0S5D5"/>
<dbReference type="EMBL" id="LNXW01000013">
    <property type="protein sequence ID" value="KTC78780.1"/>
    <property type="molecule type" value="Genomic_DNA"/>
</dbReference>
<organism evidence="4 6">
    <name type="scientific">Legionella cherrii</name>
    <dbReference type="NCBI Taxonomy" id="28084"/>
    <lineage>
        <taxon>Bacteria</taxon>
        <taxon>Pseudomonadati</taxon>
        <taxon>Pseudomonadota</taxon>
        <taxon>Gammaproteobacteria</taxon>
        <taxon>Legionellales</taxon>
        <taxon>Legionellaceae</taxon>
        <taxon>Legionella</taxon>
    </lineage>
</organism>
<dbReference type="SUPFAM" id="SSF48403">
    <property type="entry name" value="Ankyrin repeat"/>
    <property type="match status" value="1"/>
</dbReference>